<dbReference type="Pfam" id="PF21052">
    <property type="entry name" value="EFR3_ARM"/>
    <property type="match status" value="1"/>
</dbReference>
<sequence>MSSISGVISRQVLPACGSLCFFCPAMRARSRQPVKRYKKLIAEIFPRNQEEGPNDRKVGKLCDYASKNALRIPKISNSLEQRCYKELRNENFQSVKIVMCIYRKLLVSCKEQMTLFASSLLSIIQTLLDQTRQDEMRIIGCQTLFDFVNNQKDGTFMFNLEGFIPKLCQLAQEIGEGERERKLCSAGLQALSSMIWFMGEHSHISVEFDNIVSVVLESYGGPRKNLENPNGAQSRWVQEVLKNEGHVSPSPDVLIRVPSWGAIVNDKGELNVTAEDAQNPCFWSRVCLHSMAKLAKEAATTRRVLESLFRYFDSENLWSLQNGLAFSVLKDMQLLVDSSGQNTHFLLSVLVKHLDHKNILKQPDMQLQIIEVTTSLAELSKAEPSVAILGAVSDVMRHLRKSIHCSLDDATMGADIINWNRNFKEAVDNCLVQLVHKVGDAGPILDAMAVMLENISNITVIARTTICVVYRTAQIVASIPNPSYLNKAFPEALFHQLLPAMVHPDHETRIGAHRIFSVVLVPSSVCPQPSSVSPVTIKGSGIPRTLSRTVSVFSSSAALFEKLRKEKSFARENACPENKRNIASEVELKNSNNGILNRLKSSYSRAYSSRSPPIPLPTDGNPLSNSNKQPEANSLRLSSTQISLLLSSIWAQSISPENTPQNYEAIAHTYSLVLLFSRAKNSGNEALVRSFQLAFSLRSISLNEGGPLPPSRRRSLFTLATSMILFSSKAFSIVPIVYCAKVALTERMVDPFMRLVEDRKLEAVNAGSDQPTNVYGSKEDDNLALKTLSQIQITPEQRRETLASEILKSLGNLSEPELSTTRAQLLNEFLPDDVCPLGVQLPMDAPHKVYQVEVGDNKSIKEQGAPIFSTDNYAFPEPFEGQTKDNSELPVEIPNLLDVNQLLESVLETAHQFGRSSISTGPDMSYREMAHHCEALLTGKQKKMSDLMSAQLRQESLISLSFQHPDNETKQAGPVLEQSGSPNPYKQSVCTLPMLCATEYQNHPQSFRLPASSPYDNFLKAAGC</sequence>
<organism evidence="2 3">
    <name type="scientific">Herrania umbratica</name>
    <dbReference type="NCBI Taxonomy" id="108875"/>
    <lineage>
        <taxon>Eukaryota</taxon>
        <taxon>Viridiplantae</taxon>
        <taxon>Streptophyta</taxon>
        <taxon>Embryophyta</taxon>
        <taxon>Tracheophyta</taxon>
        <taxon>Spermatophyta</taxon>
        <taxon>Magnoliopsida</taxon>
        <taxon>eudicotyledons</taxon>
        <taxon>Gunneridae</taxon>
        <taxon>Pentapetalae</taxon>
        <taxon>rosids</taxon>
        <taxon>malvids</taxon>
        <taxon>Malvales</taxon>
        <taxon>Malvaceae</taxon>
        <taxon>Byttnerioideae</taxon>
        <taxon>Herrania</taxon>
    </lineage>
</organism>
<dbReference type="AlphaFoldDB" id="A0A6J1A4U8"/>
<evidence type="ECO:0000313" key="3">
    <source>
        <dbReference type="RefSeq" id="XP_021281776.1"/>
    </source>
</evidence>
<feature type="region of interest" description="Disordered" evidence="1">
    <location>
        <begin position="606"/>
        <end position="632"/>
    </location>
</feature>
<name>A0A6J1A4U8_9ROSI</name>
<protein>
    <submittedName>
        <fullName evidence="3">Uncharacterized protein LOC110414724 isoform X3</fullName>
    </submittedName>
</protein>
<evidence type="ECO:0000313" key="2">
    <source>
        <dbReference type="Proteomes" id="UP000504621"/>
    </source>
</evidence>
<dbReference type="InterPro" id="IPR055296">
    <property type="entry name" value="SRL2-like"/>
</dbReference>
<dbReference type="RefSeq" id="XP_021281776.1">
    <property type="nucleotide sequence ID" value="XM_021426101.1"/>
</dbReference>
<dbReference type="GeneID" id="110414724"/>
<reference evidence="3" key="1">
    <citation type="submission" date="2025-08" db="UniProtKB">
        <authorList>
            <consortium name="RefSeq"/>
        </authorList>
    </citation>
    <scope>IDENTIFICATION</scope>
    <source>
        <tissue evidence="3">Leaf</tissue>
    </source>
</reference>
<feature type="compositionally biased region" description="Polar residues" evidence="1">
    <location>
        <begin position="621"/>
        <end position="632"/>
    </location>
</feature>
<gene>
    <name evidence="3" type="primary">LOC110414724</name>
</gene>
<accession>A0A6J1A4U8</accession>
<dbReference type="InterPro" id="IPR049152">
    <property type="entry name" value="EFR3-like_ARM"/>
</dbReference>
<proteinExistence type="predicted"/>
<dbReference type="PANTHER" id="PTHR46087">
    <property type="entry name" value="PUTATIVE, EXPRESSED-RELATED"/>
    <property type="match status" value="1"/>
</dbReference>
<keyword evidence="2" id="KW-1185">Reference proteome</keyword>
<evidence type="ECO:0000256" key="1">
    <source>
        <dbReference type="SAM" id="MobiDB-lite"/>
    </source>
</evidence>
<dbReference type="InterPro" id="IPR016024">
    <property type="entry name" value="ARM-type_fold"/>
</dbReference>
<dbReference type="Proteomes" id="UP000504621">
    <property type="component" value="Unplaced"/>
</dbReference>
<dbReference type="SUPFAM" id="SSF48371">
    <property type="entry name" value="ARM repeat"/>
    <property type="match status" value="1"/>
</dbReference>
<dbReference type="PANTHER" id="PTHR46087:SF9">
    <property type="entry name" value="ARM REPEAT SUPERFAMILY PROTEIN"/>
    <property type="match status" value="1"/>
</dbReference>